<keyword evidence="1" id="KW-1277">Toxin-antitoxin system</keyword>
<keyword evidence="2" id="KW-0540">Nuclease</keyword>
<reference evidence="5 6" key="1">
    <citation type="journal article" date="2019" name="Int. J. Syst. Evol. Microbiol.">
        <title>The Global Catalogue of Microorganisms (GCM) 10K type strain sequencing project: providing services to taxonomists for standard genome sequencing and annotation.</title>
        <authorList>
            <consortium name="The Broad Institute Genomics Platform"/>
            <consortium name="The Broad Institute Genome Sequencing Center for Infectious Disease"/>
            <person name="Wu L."/>
            <person name="Ma J."/>
        </authorList>
    </citation>
    <scope>NUCLEOTIDE SEQUENCE [LARGE SCALE GENOMIC DNA]</scope>
    <source>
        <strain evidence="5 6">JCM 12389</strain>
    </source>
</reference>
<gene>
    <name evidence="5" type="ORF">GCM10008986_29160</name>
</gene>
<keyword evidence="6" id="KW-1185">Reference proteome</keyword>
<comment type="caution">
    <text evidence="5">The sequence shown here is derived from an EMBL/GenBank/DDBJ whole genome shotgun (WGS) entry which is preliminary data.</text>
</comment>
<evidence type="ECO:0000256" key="3">
    <source>
        <dbReference type="ARBA" id="ARBA00022801"/>
    </source>
</evidence>
<dbReference type="Proteomes" id="UP001500880">
    <property type="component" value="Unassembled WGS sequence"/>
</dbReference>
<organism evidence="5 6">
    <name type="scientific">Salinibacillus aidingensis</name>
    <dbReference type="NCBI Taxonomy" id="237684"/>
    <lineage>
        <taxon>Bacteria</taxon>
        <taxon>Bacillati</taxon>
        <taxon>Bacillota</taxon>
        <taxon>Bacilli</taxon>
        <taxon>Bacillales</taxon>
        <taxon>Bacillaceae</taxon>
        <taxon>Salinibacillus</taxon>
    </lineage>
</organism>
<dbReference type="NCBIfam" id="NF047751">
    <property type="entry name" value="HepT_toxin"/>
    <property type="match status" value="1"/>
</dbReference>
<evidence type="ECO:0000313" key="5">
    <source>
        <dbReference type="EMBL" id="GAA0500069.1"/>
    </source>
</evidence>
<evidence type="ECO:0000256" key="4">
    <source>
        <dbReference type="ARBA" id="ARBA00024207"/>
    </source>
</evidence>
<name>A0ABN1BKP7_9BACI</name>
<evidence type="ECO:0000256" key="2">
    <source>
        <dbReference type="ARBA" id="ARBA00022722"/>
    </source>
</evidence>
<dbReference type="InterPro" id="IPR037038">
    <property type="entry name" value="HepT-like_sf"/>
</dbReference>
<accession>A0ABN1BKP7</accession>
<dbReference type="Pfam" id="PF01934">
    <property type="entry name" value="HepT-like"/>
    <property type="match status" value="1"/>
</dbReference>
<keyword evidence="3" id="KW-0378">Hydrolase</keyword>
<sequence>MYFVDRDKIERTLLYNEVVLQQFQQNHYETFLEKMALERMAQMFIESVIDVGNMMIDGFIMRDPGSYEDIIDILVDEKVLPADEQDQYKEVFQLRKTMVRDYLNVDHEKIENVLKKNLNAFSTFSERVRTYLENELGPVTAFTKSTDEQTDV</sequence>
<evidence type="ECO:0000313" key="6">
    <source>
        <dbReference type="Proteomes" id="UP001500880"/>
    </source>
</evidence>
<dbReference type="EMBL" id="BAAADO010000006">
    <property type="protein sequence ID" value="GAA0500069.1"/>
    <property type="molecule type" value="Genomic_DNA"/>
</dbReference>
<dbReference type="InterPro" id="IPR008201">
    <property type="entry name" value="HepT-like"/>
</dbReference>
<dbReference type="Gene3D" id="1.20.120.580">
    <property type="entry name" value="bsu32300-like"/>
    <property type="match status" value="1"/>
</dbReference>
<dbReference type="InterPro" id="IPR052379">
    <property type="entry name" value="Type_VII_TA_RNase"/>
</dbReference>
<dbReference type="PANTHER" id="PTHR33397">
    <property type="entry name" value="UPF0331 PROTEIN YUTE"/>
    <property type="match status" value="1"/>
</dbReference>
<dbReference type="RefSeq" id="WP_343842609.1">
    <property type="nucleotide sequence ID" value="NZ_BAAADO010000006.1"/>
</dbReference>
<dbReference type="PANTHER" id="PTHR33397:SF5">
    <property type="entry name" value="RNASE YUTE-RELATED"/>
    <property type="match status" value="1"/>
</dbReference>
<evidence type="ECO:0000256" key="1">
    <source>
        <dbReference type="ARBA" id="ARBA00022649"/>
    </source>
</evidence>
<proteinExistence type="inferred from homology"/>
<protein>
    <submittedName>
        <fullName evidence="5">DUF86 domain-containing protein</fullName>
    </submittedName>
</protein>
<comment type="similarity">
    <text evidence="4">Belongs to the HepT RNase toxin family.</text>
</comment>